<dbReference type="PANTHER" id="PTHR10204">
    <property type="entry name" value="NAD P H OXIDOREDUCTASE-RELATED"/>
    <property type="match status" value="1"/>
</dbReference>
<evidence type="ECO:0000313" key="5">
    <source>
        <dbReference type="Proteomes" id="UP001262410"/>
    </source>
</evidence>
<feature type="domain" description="Flavodoxin-like fold" evidence="3">
    <location>
        <begin position="1"/>
        <end position="186"/>
    </location>
</feature>
<reference evidence="4 5" key="1">
    <citation type="submission" date="2023-07" db="EMBL/GenBank/DDBJ databases">
        <title>Sorghum-associated microbial communities from plants grown in Nebraska, USA.</title>
        <authorList>
            <person name="Schachtman D."/>
        </authorList>
    </citation>
    <scope>NUCLEOTIDE SEQUENCE [LARGE SCALE GENOMIC DNA]</scope>
    <source>
        <strain evidence="4 5">584</strain>
    </source>
</reference>
<keyword evidence="5" id="KW-1185">Reference proteome</keyword>
<keyword evidence="2" id="KW-0560">Oxidoreductase</keyword>
<evidence type="ECO:0000259" key="3">
    <source>
        <dbReference type="Pfam" id="PF02525"/>
    </source>
</evidence>
<organism evidence="4 5">
    <name type="scientific">Inquilinus ginsengisoli</name>
    <dbReference type="NCBI Taxonomy" id="363840"/>
    <lineage>
        <taxon>Bacteria</taxon>
        <taxon>Pseudomonadati</taxon>
        <taxon>Pseudomonadota</taxon>
        <taxon>Alphaproteobacteria</taxon>
        <taxon>Rhodospirillales</taxon>
        <taxon>Rhodospirillaceae</taxon>
        <taxon>Inquilinus</taxon>
    </lineage>
</organism>
<dbReference type="InterPro" id="IPR003680">
    <property type="entry name" value="Flavodoxin_fold"/>
</dbReference>
<proteinExistence type="inferred from homology"/>
<dbReference type="Proteomes" id="UP001262410">
    <property type="component" value="Unassembled WGS sequence"/>
</dbReference>
<sequence length="193" mass="21868">MRVLVLFAHPVETSFHAALHLAMVGALRRAGHEVDDCDLYAEGFDPVLSREERLRYHDLATNRQAVEADVDRLLRAEALVIMAPVWNFGFPAILKGFFDRVMLPGVSFRMVDGRARPNLQHIRSLTAVVSYGGTRWASALMGDPPRKLVRRWLRGMIRPWSPVRYLALYGMNRATEADRDAFLAKVVQAADRL</sequence>
<dbReference type="EMBL" id="JAVDPW010000008">
    <property type="protein sequence ID" value="MDR6291908.1"/>
    <property type="molecule type" value="Genomic_DNA"/>
</dbReference>
<gene>
    <name evidence="4" type="ORF">E9232_004446</name>
</gene>
<comment type="similarity">
    <text evidence="1">Belongs to the NAD(P)H dehydrogenase (quinone) family.</text>
</comment>
<dbReference type="InterPro" id="IPR029039">
    <property type="entry name" value="Flavoprotein-like_sf"/>
</dbReference>
<comment type="caution">
    <text evidence="4">The sequence shown here is derived from an EMBL/GenBank/DDBJ whole genome shotgun (WGS) entry which is preliminary data.</text>
</comment>
<protein>
    <submittedName>
        <fullName evidence="4">NADPH-quinone reductase</fullName>
    </submittedName>
</protein>
<evidence type="ECO:0000313" key="4">
    <source>
        <dbReference type="EMBL" id="MDR6291908.1"/>
    </source>
</evidence>
<name>A0ABU1JUC6_9PROT</name>
<evidence type="ECO:0000256" key="2">
    <source>
        <dbReference type="ARBA" id="ARBA00023002"/>
    </source>
</evidence>
<evidence type="ECO:0000256" key="1">
    <source>
        <dbReference type="ARBA" id="ARBA00006252"/>
    </source>
</evidence>
<dbReference type="RefSeq" id="WP_309797534.1">
    <property type="nucleotide sequence ID" value="NZ_JAVDPW010000008.1"/>
</dbReference>
<dbReference type="Gene3D" id="3.40.50.360">
    <property type="match status" value="1"/>
</dbReference>
<dbReference type="PANTHER" id="PTHR10204:SF34">
    <property type="entry name" value="NAD(P)H DEHYDROGENASE [QUINONE] 1 ISOFORM 1"/>
    <property type="match status" value="1"/>
</dbReference>
<accession>A0ABU1JUC6</accession>
<dbReference type="Pfam" id="PF02525">
    <property type="entry name" value="Flavodoxin_2"/>
    <property type="match status" value="1"/>
</dbReference>
<dbReference type="SUPFAM" id="SSF52218">
    <property type="entry name" value="Flavoproteins"/>
    <property type="match status" value="1"/>
</dbReference>
<dbReference type="InterPro" id="IPR051545">
    <property type="entry name" value="NAD(P)H_dehydrogenase_qn"/>
</dbReference>